<dbReference type="Proteomes" id="UP001208114">
    <property type="component" value="Unassembled WGS sequence"/>
</dbReference>
<evidence type="ECO:0000313" key="2">
    <source>
        <dbReference type="EMBL" id="MCU7614628.1"/>
    </source>
</evidence>
<organism evidence="2 3">
    <name type="scientific">Chryseobacterium gilvum</name>
    <dbReference type="NCBI Taxonomy" id="2976534"/>
    <lineage>
        <taxon>Bacteria</taxon>
        <taxon>Pseudomonadati</taxon>
        <taxon>Bacteroidota</taxon>
        <taxon>Flavobacteriia</taxon>
        <taxon>Flavobacteriales</taxon>
        <taxon>Weeksellaceae</taxon>
        <taxon>Chryseobacterium group</taxon>
        <taxon>Chryseobacterium</taxon>
    </lineage>
</organism>
<evidence type="ECO:0000313" key="3">
    <source>
        <dbReference type="Proteomes" id="UP001208114"/>
    </source>
</evidence>
<evidence type="ECO:0000256" key="1">
    <source>
        <dbReference type="SAM" id="Phobius"/>
    </source>
</evidence>
<gene>
    <name evidence="2" type="ORF">N0B16_09290</name>
</gene>
<proteinExistence type="predicted"/>
<name>A0ABT2VXA6_9FLAO</name>
<protein>
    <submittedName>
        <fullName evidence="2">Beta-carotene 15,15'-monooxygenase</fullName>
    </submittedName>
</protein>
<dbReference type="EMBL" id="JAOTEN010000002">
    <property type="protein sequence ID" value="MCU7614628.1"/>
    <property type="molecule type" value="Genomic_DNA"/>
</dbReference>
<feature type="transmembrane region" description="Helical" evidence="1">
    <location>
        <begin position="195"/>
        <end position="220"/>
    </location>
</feature>
<comment type="caution">
    <text evidence="2">The sequence shown here is derived from an EMBL/GenBank/DDBJ whole genome shotgun (WGS) entry which is preliminary data.</text>
</comment>
<keyword evidence="1" id="KW-0812">Transmembrane</keyword>
<dbReference type="RefSeq" id="WP_262990566.1">
    <property type="nucleotide sequence ID" value="NZ_JAOTEN010000002.1"/>
</dbReference>
<keyword evidence="1" id="KW-0472">Membrane</keyword>
<accession>A0ABT2VXA6</accession>
<feature type="transmembrane region" description="Helical" evidence="1">
    <location>
        <begin position="135"/>
        <end position="159"/>
    </location>
</feature>
<sequence length="246" mass="27581">MSEFNEFDQQGSVPERNTGSIISHAFEMYKGVILYAIVAMIIYLLADFLLQSIIGFNSWSGFRDFRNLDGDYSKYYGSLWNKPGVSLYYSFSSLLRILFAPLFVGLIYITNKYNTKVPVEFSDLFIGYRQNLGNILLYSLITNIILGISFALCFLPVLFVYPLFLIGYPILLFENASGIDALSKTFAIAKENYGVFLGTALLGLLITISGALLCCFGIIFTAPFITVAMYSTYCAYLGKPKQIIHP</sequence>
<feature type="transmembrane region" description="Helical" evidence="1">
    <location>
        <begin position="87"/>
        <end position="109"/>
    </location>
</feature>
<keyword evidence="1" id="KW-1133">Transmembrane helix</keyword>
<feature type="transmembrane region" description="Helical" evidence="1">
    <location>
        <begin position="32"/>
        <end position="54"/>
    </location>
</feature>
<feature type="transmembrane region" description="Helical" evidence="1">
    <location>
        <begin position="165"/>
        <end position="183"/>
    </location>
</feature>
<keyword evidence="3" id="KW-1185">Reference proteome</keyword>
<reference evidence="3" key="1">
    <citation type="submission" date="2023-07" db="EMBL/GenBank/DDBJ databases">
        <title>Chryseobacterium sp. GMJ5 Genome sequencing and assembly.</title>
        <authorList>
            <person name="Jung Y."/>
        </authorList>
    </citation>
    <scope>NUCLEOTIDE SEQUENCE [LARGE SCALE GENOMIC DNA]</scope>
    <source>
        <strain evidence="3">GMJ5</strain>
    </source>
</reference>